<dbReference type="STRING" id="402385.SAMN05421848_2172"/>
<keyword evidence="5" id="KW-0067">ATP-binding</keyword>
<reference evidence="9" key="1">
    <citation type="submission" date="2016-10" db="EMBL/GenBank/DDBJ databases">
        <authorList>
            <person name="Varghese N."/>
            <person name="Submissions S."/>
        </authorList>
    </citation>
    <scope>NUCLEOTIDE SEQUENCE [LARGE SCALE GENOMIC DNA]</scope>
    <source>
        <strain evidence="9">DSM 23439</strain>
    </source>
</reference>
<keyword evidence="9" id="KW-1185">Reference proteome</keyword>
<dbReference type="OrthoDB" id="9801219at2"/>
<dbReference type="Gene3D" id="3.40.1190.20">
    <property type="match status" value="1"/>
</dbReference>
<dbReference type="InterPro" id="IPR017583">
    <property type="entry name" value="Tagatose/fructose_Pkinase"/>
</dbReference>
<dbReference type="InterPro" id="IPR011611">
    <property type="entry name" value="PfkB_dom"/>
</dbReference>
<evidence type="ECO:0000256" key="5">
    <source>
        <dbReference type="ARBA" id="ARBA00022840"/>
    </source>
</evidence>
<accession>A0A1I1KT09</accession>
<protein>
    <recommendedName>
        <fullName evidence="6">Phosphofructokinase</fullName>
    </recommendedName>
</protein>
<dbReference type="SUPFAM" id="SSF53613">
    <property type="entry name" value="Ribokinase-like"/>
    <property type="match status" value="1"/>
</dbReference>
<dbReference type="Proteomes" id="UP000199046">
    <property type="component" value="Unassembled WGS sequence"/>
</dbReference>
<dbReference type="PANTHER" id="PTHR46566">
    <property type="entry name" value="1-PHOSPHOFRUCTOKINASE-RELATED"/>
    <property type="match status" value="1"/>
</dbReference>
<organism evidence="8 9">
    <name type="scientific">Kushneria avicenniae</name>
    <dbReference type="NCBI Taxonomy" id="402385"/>
    <lineage>
        <taxon>Bacteria</taxon>
        <taxon>Pseudomonadati</taxon>
        <taxon>Pseudomonadota</taxon>
        <taxon>Gammaproteobacteria</taxon>
        <taxon>Oceanospirillales</taxon>
        <taxon>Halomonadaceae</taxon>
        <taxon>Kushneria</taxon>
    </lineage>
</organism>
<feature type="domain" description="Carbohydrate kinase PfkB" evidence="7">
    <location>
        <begin position="24"/>
        <end position="293"/>
    </location>
</feature>
<evidence type="ECO:0000259" key="7">
    <source>
        <dbReference type="Pfam" id="PF00294"/>
    </source>
</evidence>
<comment type="similarity">
    <text evidence="1 6">Belongs to the carbohydrate kinase PfkB family.</text>
</comment>
<keyword evidence="2 6" id="KW-0808">Transferase</keyword>
<keyword evidence="3" id="KW-0547">Nucleotide-binding</keyword>
<dbReference type="NCBIfam" id="TIGR03828">
    <property type="entry name" value="pfkB"/>
    <property type="match status" value="1"/>
</dbReference>
<evidence type="ECO:0000313" key="8">
    <source>
        <dbReference type="EMBL" id="SFC63974.1"/>
    </source>
</evidence>
<keyword evidence="4 8" id="KW-0418">Kinase</keyword>
<evidence type="ECO:0000256" key="6">
    <source>
        <dbReference type="PIRNR" id="PIRNR000535"/>
    </source>
</evidence>
<dbReference type="EMBL" id="FOLY01000004">
    <property type="protein sequence ID" value="SFC63974.1"/>
    <property type="molecule type" value="Genomic_DNA"/>
</dbReference>
<gene>
    <name evidence="8" type="ORF">SAMN05421848_2172</name>
</gene>
<dbReference type="InterPro" id="IPR022463">
    <property type="entry name" value="1-PFruKinase"/>
</dbReference>
<dbReference type="GO" id="GO:0005829">
    <property type="term" value="C:cytosol"/>
    <property type="evidence" value="ECO:0007669"/>
    <property type="project" value="TreeGrafter"/>
</dbReference>
<dbReference type="GO" id="GO:0044281">
    <property type="term" value="P:small molecule metabolic process"/>
    <property type="evidence" value="ECO:0007669"/>
    <property type="project" value="UniProtKB-ARBA"/>
</dbReference>
<dbReference type="AlphaFoldDB" id="A0A1I1KT09"/>
<evidence type="ECO:0000256" key="3">
    <source>
        <dbReference type="ARBA" id="ARBA00022741"/>
    </source>
</evidence>
<proteinExistence type="inferred from homology"/>
<dbReference type="PIRSF" id="PIRSF000535">
    <property type="entry name" value="1PFK/6PFK/LacC"/>
    <property type="match status" value="1"/>
</dbReference>
<dbReference type="RefSeq" id="WP_090133831.1">
    <property type="nucleotide sequence ID" value="NZ_FOLY01000004.1"/>
</dbReference>
<evidence type="ECO:0000313" key="9">
    <source>
        <dbReference type="Proteomes" id="UP000199046"/>
    </source>
</evidence>
<dbReference type="CDD" id="cd01164">
    <property type="entry name" value="FruK_PfkB_like"/>
    <property type="match status" value="1"/>
</dbReference>
<dbReference type="GO" id="GO:0008662">
    <property type="term" value="F:1-phosphofructokinase activity"/>
    <property type="evidence" value="ECO:0007669"/>
    <property type="project" value="InterPro"/>
</dbReference>
<dbReference type="FunFam" id="3.40.1190.20:FF:000001">
    <property type="entry name" value="Phosphofructokinase"/>
    <property type="match status" value="1"/>
</dbReference>
<name>A0A1I1KT09_9GAMM</name>
<dbReference type="PANTHER" id="PTHR46566:SF5">
    <property type="entry name" value="1-PHOSPHOFRUCTOKINASE"/>
    <property type="match status" value="1"/>
</dbReference>
<dbReference type="GO" id="GO:0016052">
    <property type="term" value="P:carbohydrate catabolic process"/>
    <property type="evidence" value="ECO:0007669"/>
    <property type="project" value="UniProtKB-ARBA"/>
</dbReference>
<evidence type="ECO:0000256" key="1">
    <source>
        <dbReference type="ARBA" id="ARBA00010688"/>
    </source>
</evidence>
<evidence type="ECO:0000256" key="2">
    <source>
        <dbReference type="ARBA" id="ARBA00022679"/>
    </source>
</evidence>
<dbReference type="NCBIfam" id="TIGR03168">
    <property type="entry name" value="1-PFK"/>
    <property type="match status" value="1"/>
</dbReference>
<sequence>MSRVLTLTPNPALDLSVRLTTLMPGSVNRSQESSLTAAGKGNNVARVLARHDHQVAVSGFLGRDNQGTFERAFAQWGVEDRFIRVAGDTRVNAKLSEADGRVTDINGPGALVDEAAMVQLLEDIDARCDAFEAVVISGSLPPGVTPEWLSALIARLGTQDLPVWLDSSGEALVQGVRALPALIKPNEHELAECVGRPLPDESSLLAAARELQQGGIENVLLSLGAEGVVWLFDGGALRARPPKVEIVSTVCAGDTLLAGALHGVLKGWPREKTLRFATALSADAVRRIGVGRSDIEDFTALCDAVCVEALAT</sequence>
<dbReference type="InterPro" id="IPR029056">
    <property type="entry name" value="Ribokinase-like"/>
</dbReference>
<evidence type="ECO:0000256" key="4">
    <source>
        <dbReference type="ARBA" id="ARBA00022777"/>
    </source>
</evidence>
<dbReference type="GO" id="GO:0005524">
    <property type="term" value="F:ATP binding"/>
    <property type="evidence" value="ECO:0007669"/>
    <property type="project" value="UniProtKB-KW"/>
</dbReference>
<dbReference type="Pfam" id="PF00294">
    <property type="entry name" value="PfkB"/>
    <property type="match status" value="1"/>
</dbReference>